<evidence type="ECO:0000313" key="1">
    <source>
        <dbReference type="EMBL" id="KAI9917677.1"/>
    </source>
</evidence>
<comment type="caution">
    <text evidence="1">The sequence shown here is derived from an EMBL/GenBank/DDBJ whole genome shotgun (WGS) entry which is preliminary data.</text>
</comment>
<reference evidence="1 2" key="1">
    <citation type="journal article" date="2022" name="bioRxiv">
        <title>The genome of the oomycete Peronosclerospora sorghi, a cosmopolitan pathogen of maize and sorghum, is inflated with dispersed pseudogenes.</title>
        <authorList>
            <person name="Fletcher K."/>
            <person name="Martin F."/>
            <person name="Isakeit T."/>
            <person name="Cavanaugh K."/>
            <person name="Magill C."/>
            <person name="Michelmore R."/>
        </authorList>
    </citation>
    <scope>NUCLEOTIDE SEQUENCE [LARGE SCALE GENOMIC DNA]</scope>
    <source>
        <strain evidence="1">P6</strain>
    </source>
</reference>
<keyword evidence="2" id="KW-1185">Reference proteome</keyword>
<protein>
    <submittedName>
        <fullName evidence="1">Uncharacterized protein</fullName>
    </submittedName>
</protein>
<gene>
    <name evidence="1" type="ORF">PsorP6_013131</name>
</gene>
<proteinExistence type="predicted"/>
<accession>A0ACC0WG03</accession>
<dbReference type="EMBL" id="CM047592">
    <property type="protein sequence ID" value="KAI9917677.1"/>
    <property type="molecule type" value="Genomic_DNA"/>
</dbReference>
<organism evidence="1 2">
    <name type="scientific">Peronosclerospora sorghi</name>
    <dbReference type="NCBI Taxonomy" id="230839"/>
    <lineage>
        <taxon>Eukaryota</taxon>
        <taxon>Sar</taxon>
        <taxon>Stramenopiles</taxon>
        <taxon>Oomycota</taxon>
        <taxon>Peronosporomycetes</taxon>
        <taxon>Peronosporales</taxon>
        <taxon>Peronosporaceae</taxon>
        <taxon>Peronosclerospora</taxon>
    </lineage>
</organism>
<name>A0ACC0WG03_9STRA</name>
<dbReference type="Proteomes" id="UP001163321">
    <property type="component" value="Chromosome 13"/>
</dbReference>
<sequence length="172" mass="18864">MGFHHSGRVQSPKWLHALPSAQTLGKGRQQTFGLDKTDDEKVLKTREVDRRWTGIVSNDVESIPLRSVSSELASWTTATPRGTQPHRVICWITGVLAILVGTGNAPMSMLLVTNNMQIEVLCYVSHINATATTSDNPFNVRTDMGNEVSRRASDNLSPSHGSRASTFSIYAN</sequence>
<evidence type="ECO:0000313" key="2">
    <source>
        <dbReference type="Proteomes" id="UP001163321"/>
    </source>
</evidence>